<evidence type="ECO:0000313" key="3">
    <source>
        <dbReference type="Proteomes" id="UP001344251"/>
    </source>
</evidence>
<dbReference type="RefSeq" id="WP_326619850.1">
    <property type="nucleotide sequence ID" value="NZ_CP109106.1"/>
</dbReference>
<keyword evidence="3" id="KW-1185">Reference proteome</keyword>
<feature type="region of interest" description="Disordered" evidence="1">
    <location>
        <begin position="147"/>
        <end position="174"/>
    </location>
</feature>
<dbReference type="Pfam" id="PF19457">
    <property type="entry name" value="DUF5994"/>
    <property type="match status" value="1"/>
</dbReference>
<name>A0ABZ1FL39_9ACTN</name>
<reference evidence="2 3" key="1">
    <citation type="submission" date="2022-10" db="EMBL/GenBank/DDBJ databases">
        <title>The complete genomes of actinobacterial strains from the NBC collection.</title>
        <authorList>
            <person name="Joergensen T.S."/>
            <person name="Alvarez Arevalo M."/>
            <person name="Sterndorff E.B."/>
            <person name="Faurdal D."/>
            <person name="Vuksanovic O."/>
            <person name="Mourched A.-S."/>
            <person name="Charusanti P."/>
            <person name="Shaw S."/>
            <person name="Blin K."/>
            <person name="Weber T."/>
        </authorList>
    </citation>
    <scope>NUCLEOTIDE SEQUENCE [LARGE SCALE GENOMIC DNA]</scope>
    <source>
        <strain evidence="2 3">NBC 01774</strain>
    </source>
</reference>
<evidence type="ECO:0000256" key="1">
    <source>
        <dbReference type="SAM" id="MobiDB-lite"/>
    </source>
</evidence>
<evidence type="ECO:0000313" key="2">
    <source>
        <dbReference type="EMBL" id="WSB70298.1"/>
    </source>
</evidence>
<dbReference type="EMBL" id="CP109106">
    <property type="protein sequence ID" value="WSB70298.1"/>
    <property type="molecule type" value="Genomic_DNA"/>
</dbReference>
<proteinExistence type="predicted"/>
<dbReference type="InterPro" id="IPR046036">
    <property type="entry name" value="DUF5994"/>
</dbReference>
<protein>
    <submittedName>
        <fullName evidence="2">DUF5994 family protein</fullName>
    </submittedName>
</protein>
<organism evidence="2 3">
    <name type="scientific">Streptomyces decoyicus</name>
    <dbReference type="NCBI Taxonomy" id="249567"/>
    <lineage>
        <taxon>Bacteria</taxon>
        <taxon>Bacillati</taxon>
        <taxon>Actinomycetota</taxon>
        <taxon>Actinomycetes</taxon>
        <taxon>Kitasatosporales</taxon>
        <taxon>Streptomycetaceae</taxon>
        <taxon>Streptomyces</taxon>
    </lineage>
</organism>
<accession>A0ABZ1FL39</accession>
<sequence length="174" mass="18479">MADSDTPDLPRLLPEAVHEVRPGTALVRLETTRSREGVLDGAWWPRSRDIGAELPGLITALTEHLGPVARVGLDASAWEELPTRLVIEDRIVHIDSFPVGDDTILITRGDQDHFSLLVVPPTATAEAAHAAMTRAVQADNVDRAGQILIDTGSGPPGPSPAEGPRTGREPSGPT</sequence>
<dbReference type="Proteomes" id="UP001344251">
    <property type="component" value="Chromosome"/>
</dbReference>
<gene>
    <name evidence="2" type="ORF">OG863_21335</name>
</gene>